<accession>A0A8J4Q639</accession>
<dbReference type="InterPro" id="IPR000192">
    <property type="entry name" value="Aminotrans_V_dom"/>
</dbReference>
<dbReference type="AlphaFoldDB" id="A0A8J4Q639"/>
<dbReference type="InterPro" id="IPR015424">
    <property type="entry name" value="PyrdxlP-dep_Trfase"/>
</dbReference>
<dbReference type="PANTHER" id="PTHR43092">
    <property type="entry name" value="L-CYSTEINE DESULFHYDRASE"/>
    <property type="match status" value="1"/>
</dbReference>
<organism evidence="3 4">
    <name type="scientific">Castanea mollissima</name>
    <name type="common">Chinese chestnut</name>
    <dbReference type="NCBI Taxonomy" id="60419"/>
    <lineage>
        <taxon>Eukaryota</taxon>
        <taxon>Viridiplantae</taxon>
        <taxon>Streptophyta</taxon>
        <taxon>Embryophyta</taxon>
        <taxon>Tracheophyta</taxon>
        <taxon>Spermatophyta</taxon>
        <taxon>Magnoliopsida</taxon>
        <taxon>eudicotyledons</taxon>
        <taxon>Gunneridae</taxon>
        <taxon>Pentapetalae</taxon>
        <taxon>rosids</taxon>
        <taxon>fabids</taxon>
        <taxon>Fagales</taxon>
        <taxon>Fagaceae</taxon>
        <taxon>Castanea</taxon>
    </lineage>
</organism>
<keyword evidence="1" id="KW-0663">Pyridoxal phosphate</keyword>
<dbReference type="OrthoDB" id="5978656at2759"/>
<dbReference type="Proteomes" id="UP000737018">
    <property type="component" value="Unassembled WGS sequence"/>
</dbReference>
<evidence type="ECO:0000313" key="3">
    <source>
        <dbReference type="EMBL" id="KAF3944117.1"/>
    </source>
</evidence>
<evidence type="ECO:0000313" key="4">
    <source>
        <dbReference type="Proteomes" id="UP000737018"/>
    </source>
</evidence>
<dbReference type="PANTHER" id="PTHR43092:SF7">
    <property type="entry name" value="L-CYSTEINE DESULFHYDRASE"/>
    <property type="match status" value="1"/>
</dbReference>
<sequence>MDEKEDPRNGDHVTKKPKLLKLSISDPEFLLGSEFSHHQPGTARINNGSFGCCPESIIAAQRTWQLRFLKQPDHFYFSTLRPNLSKSRAVVKTLINASDLDEISLVDNATTAAAIVLQQVGRRFSHVNDTVVMFHCAFPAIKKSIQAYVTRAGASVIEVRLPFPVNSDSEIIAEFRKGLSKAKSNGGKVRLAIIDHITSMPSVLVPVRELVEICREQGVDQVFVDAAHAIGSVPIDVQEIGADFYVSNLYKWFFAPPSVAFLYCRKSNSSSSAMHHPVVSHEYGNGLPIESSWIGTRDYSPQLVIPTIIEFVNRFEGGIEGIMARNHEQVVKMGKMLAESWGTSLGSPPEMCASMIMVALPSKLCVTSDDDAFSLRTHLREKYKVEVPIYYRPPCEDDGEKEPRDKDGFWRIIKFARCFRPNEKVGSYRSSLPSNDVCVSPVADTCGLTKFKNNRILEDTNG</sequence>
<protein>
    <recommendedName>
        <fullName evidence="2">Aminotransferase class V domain-containing protein</fullName>
    </recommendedName>
</protein>
<dbReference type="SUPFAM" id="SSF53383">
    <property type="entry name" value="PLP-dependent transferases"/>
    <property type="match status" value="1"/>
</dbReference>
<reference evidence="3" key="1">
    <citation type="submission" date="2020-03" db="EMBL/GenBank/DDBJ databases">
        <title>Castanea mollissima Vanexum genome sequencing.</title>
        <authorList>
            <person name="Staton M."/>
        </authorList>
    </citation>
    <scope>NUCLEOTIDE SEQUENCE</scope>
    <source>
        <tissue evidence="3">Leaf</tissue>
    </source>
</reference>
<feature type="domain" description="Aminotransferase class V" evidence="2">
    <location>
        <begin position="84"/>
        <end position="269"/>
    </location>
</feature>
<dbReference type="InterPro" id="IPR015421">
    <property type="entry name" value="PyrdxlP-dep_Trfase_major"/>
</dbReference>
<evidence type="ECO:0000256" key="1">
    <source>
        <dbReference type="ARBA" id="ARBA00022898"/>
    </source>
</evidence>
<comment type="caution">
    <text evidence="3">The sequence shown here is derived from an EMBL/GenBank/DDBJ whole genome shotgun (WGS) entry which is preliminary data.</text>
</comment>
<keyword evidence="4" id="KW-1185">Reference proteome</keyword>
<name>A0A8J4Q639_9ROSI</name>
<dbReference type="Pfam" id="PF00266">
    <property type="entry name" value="Aminotran_5"/>
    <property type="match status" value="1"/>
</dbReference>
<proteinExistence type="predicted"/>
<dbReference type="EMBL" id="JRKL02012687">
    <property type="protein sequence ID" value="KAF3944117.1"/>
    <property type="molecule type" value="Genomic_DNA"/>
</dbReference>
<evidence type="ECO:0000259" key="2">
    <source>
        <dbReference type="Pfam" id="PF00266"/>
    </source>
</evidence>
<dbReference type="Gene3D" id="3.40.640.10">
    <property type="entry name" value="Type I PLP-dependent aspartate aminotransferase-like (Major domain)"/>
    <property type="match status" value="1"/>
</dbReference>
<gene>
    <name evidence="3" type="ORF">CMV_029381</name>
</gene>